<evidence type="ECO:0000256" key="1">
    <source>
        <dbReference type="SAM" id="SignalP"/>
    </source>
</evidence>
<evidence type="ECO:0000313" key="3">
    <source>
        <dbReference type="Proteomes" id="UP000328092"/>
    </source>
</evidence>
<sequence length="178" mass="18963">MLRFKVLASVLPLAAAAVFARAELLPGPRPCIEVGGAALQIASHPWLAHTHVSFTDDPRRATVRVQITDSAELADFTVIDDVDDREAIGDREAGACESSAVPQLVAISSDPRPNDPVIYLSQDGPSDYRVFVQSKTFSVRDAAALIVSARGEPRPVEEATLPSEAPSRVPVLAALTAR</sequence>
<evidence type="ECO:0000313" key="2">
    <source>
        <dbReference type="EMBL" id="VIO72205.1"/>
    </source>
</evidence>
<dbReference type="AlphaFoldDB" id="A0A508T9H7"/>
<accession>A0A508T9H7</accession>
<reference evidence="2" key="1">
    <citation type="submission" date="2019-02" db="EMBL/GenBank/DDBJ databases">
        <authorList>
            <person name="Pothier F.J."/>
        </authorList>
    </citation>
    <scope>NUCLEOTIDE SEQUENCE</scope>
    <source>
        <strain evidence="2">CI-1B</strain>
    </source>
</reference>
<protein>
    <submittedName>
        <fullName evidence="2">Uncharacterized protein</fullName>
    </submittedName>
</protein>
<dbReference type="OrthoDB" id="8138752at2"/>
<feature type="signal peptide" evidence="1">
    <location>
        <begin position="1"/>
        <end position="22"/>
    </location>
</feature>
<dbReference type="EMBL" id="CAADFC020000014">
    <property type="protein sequence ID" value="VIO72205.1"/>
    <property type="molecule type" value="Genomic_DNA"/>
</dbReference>
<keyword evidence="1" id="KW-0732">Signal</keyword>
<comment type="caution">
    <text evidence="2">The sequence shown here is derived from an EMBL/GenBank/DDBJ whole genome shotgun (WGS) entry which is preliminary data.</text>
</comment>
<proteinExistence type="predicted"/>
<feature type="chain" id="PRO_5021432352" evidence="1">
    <location>
        <begin position="23"/>
        <end position="178"/>
    </location>
</feature>
<keyword evidence="3" id="KW-1185">Reference proteome</keyword>
<dbReference type="Proteomes" id="UP000328092">
    <property type="component" value="Unassembled WGS sequence"/>
</dbReference>
<gene>
    <name evidence="2" type="ORF">CI1B_38490</name>
</gene>
<dbReference type="RefSeq" id="WP_139861126.1">
    <property type="nucleotide sequence ID" value="NZ_CAADFC020000014.1"/>
</dbReference>
<organism evidence="2 3">
    <name type="scientific">Bradyrhizobium ivorense</name>
    <dbReference type="NCBI Taxonomy" id="2511166"/>
    <lineage>
        <taxon>Bacteria</taxon>
        <taxon>Pseudomonadati</taxon>
        <taxon>Pseudomonadota</taxon>
        <taxon>Alphaproteobacteria</taxon>
        <taxon>Hyphomicrobiales</taxon>
        <taxon>Nitrobacteraceae</taxon>
        <taxon>Bradyrhizobium</taxon>
    </lineage>
</organism>
<name>A0A508T9H7_9BRAD</name>